<dbReference type="RefSeq" id="WP_270023305.1">
    <property type="nucleotide sequence ID" value="NZ_JAPDDP010000002.1"/>
</dbReference>
<sequence>MLVRTTIGMGAAAGGLTLLTYGIAQAIENGSCGTDEYGNVLGAPCPDGFGPMIVLMVLGSFAALGGAALASSLVRFIIPAIIAVCAGVLLGFMDLNETDTRPGLEIVAVVAAPLVLFAVPFLGRRRSRGVVITPQMAQTFTAPEPATAATPPTFDAPATQWQRSTPKDAEDVAARLRQLDQLKQSGLLDDAAYDEQRKRILSEL</sequence>
<proteinExistence type="predicted"/>
<feature type="transmembrane region" description="Helical" evidence="2">
    <location>
        <begin position="76"/>
        <end position="93"/>
    </location>
</feature>
<dbReference type="Proteomes" id="UP001147653">
    <property type="component" value="Unassembled WGS sequence"/>
</dbReference>
<evidence type="ECO:0000313" key="4">
    <source>
        <dbReference type="Proteomes" id="UP001147653"/>
    </source>
</evidence>
<accession>A0A9X3N3H6</accession>
<name>A0A9X3N3H6_9ACTN</name>
<feature type="transmembrane region" description="Helical" evidence="2">
    <location>
        <begin position="105"/>
        <end position="123"/>
    </location>
</feature>
<comment type="caution">
    <text evidence="3">The sequence shown here is derived from an EMBL/GenBank/DDBJ whole genome shotgun (WGS) entry which is preliminary data.</text>
</comment>
<evidence type="ECO:0000256" key="1">
    <source>
        <dbReference type="SAM" id="MobiDB-lite"/>
    </source>
</evidence>
<feature type="region of interest" description="Disordered" evidence="1">
    <location>
        <begin position="144"/>
        <end position="170"/>
    </location>
</feature>
<organism evidence="3 4">
    <name type="scientific">Solirubrobacter phytolaccae</name>
    <dbReference type="NCBI Taxonomy" id="1404360"/>
    <lineage>
        <taxon>Bacteria</taxon>
        <taxon>Bacillati</taxon>
        <taxon>Actinomycetota</taxon>
        <taxon>Thermoleophilia</taxon>
        <taxon>Solirubrobacterales</taxon>
        <taxon>Solirubrobacteraceae</taxon>
        <taxon>Solirubrobacter</taxon>
    </lineage>
</organism>
<evidence type="ECO:0008006" key="5">
    <source>
        <dbReference type="Google" id="ProtNLM"/>
    </source>
</evidence>
<keyword evidence="2" id="KW-0472">Membrane</keyword>
<dbReference type="AlphaFoldDB" id="A0A9X3N3H6"/>
<keyword evidence="4" id="KW-1185">Reference proteome</keyword>
<dbReference type="EMBL" id="JAPDDP010000002">
    <property type="protein sequence ID" value="MDA0179038.1"/>
    <property type="molecule type" value="Genomic_DNA"/>
</dbReference>
<evidence type="ECO:0000313" key="3">
    <source>
        <dbReference type="EMBL" id="MDA0179038.1"/>
    </source>
</evidence>
<evidence type="ECO:0000256" key="2">
    <source>
        <dbReference type="SAM" id="Phobius"/>
    </source>
</evidence>
<gene>
    <name evidence="3" type="ORF">OJ997_01930</name>
</gene>
<reference evidence="3" key="1">
    <citation type="submission" date="2022-10" db="EMBL/GenBank/DDBJ databases">
        <title>The WGS of Solirubrobacter phytolaccae KCTC 29190.</title>
        <authorList>
            <person name="Jiang Z."/>
        </authorList>
    </citation>
    <scope>NUCLEOTIDE SEQUENCE</scope>
    <source>
        <strain evidence="3">KCTC 29190</strain>
    </source>
</reference>
<feature type="compositionally biased region" description="Low complexity" evidence="1">
    <location>
        <begin position="144"/>
        <end position="159"/>
    </location>
</feature>
<feature type="transmembrane region" description="Helical" evidence="2">
    <location>
        <begin position="50"/>
        <end position="69"/>
    </location>
</feature>
<protein>
    <recommendedName>
        <fullName evidence="5">SHOCT domain-containing protein</fullName>
    </recommendedName>
</protein>
<keyword evidence="2" id="KW-1133">Transmembrane helix</keyword>
<keyword evidence="2" id="KW-0812">Transmembrane</keyword>